<evidence type="ECO:0000313" key="2">
    <source>
        <dbReference type="Proteomes" id="UP000008635"/>
    </source>
</evidence>
<protein>
    <submittedName>
        <fullName evidence="1">Uncharacterized protein</fullName>
    </submittedName>
</protein>
<reference evidence="1 2" key="1">
    <citation type="journal article" date="2011" name="Stand. Genomic Sci.">
        <title>Complete genome sequence of Deinococcus maricopensis type strain (LB-34).</title>
        <authorList>
            <person name="Pukall R."/>
            <person name="Zeytun A."/>
            <person name="Lucas S."/>
            <person name="Lapidus A."/>
            <person name="Hammon N."/>
            <person name="Deshpande S."/>
            <person name="Nolan M."/>
            <person name="Cheng J.F."/>
            <person name="Pitluck S."/>
            <person name="Liolios K."/>
            <person name="Pagani I."/>
            <person name="Mikhailova N."/>
            <person name="Ivanova N."/>
            <person name="Mavromatis K."/>
            <person name="Pati A."/>
            <person name="Tapia R."/>
            <person name="Han C."/>
            <person name="Goodwin L."/>
            <person name="Chen A."/>
            <person name="Palaniappan K."/>
            <person name="Land M."/>
            <person name="Hauser L."/>
            <person name="Chang Y.J."/>
            <person name="Jeffries C.D."/>
            <person name="Brambilla E.M."/>
            <person name="Rohde M."/>
            <person name="Goker M."/>
            <person name="Detter J.C."/>
            <person name="Woyke T."/>
            <person name="Bristow J."/>
            <person name="Eisen J.A."/>
            <person name="Markowitz V."/>
            <person name="Hugenholtz P."/>
            <person name="Kyrpides N.C."/>
            <person name="Klenk H.P."/>
        </authorList>
    </citation>
    <scope>NUCLEOTIDE SEQUENCE [LARGE SCALE GENOMIC DNA]</scope>
    <source>
        <strain evidence="2">DSM 21211 / LMG 22137 / NRRL B-23946 / LB-34</strain>
    </source>
</reference>
<name>E8U3U1_DEIML</name>
<dbReference type="RefSeq" id="WP_013558287.1">
    <property type="nucleotide sequence ID" value="NC_014958.1"/>
</dbReference>
<accession>E8U3U1</accession>
<dbReference type="STRING" id="709986.Deima_3156"/>
<organism evidence="1 2">
    <name type="scientific">Deinococcus maricopensis (strain DSM 21211 / LMG 22137 / NRRL B-23946 / LB-34)</name>
    <dbReference type="NCBI Taxonomy" id="709986"/>
    <lineage>
        <taxon>Bacteria</taxon>
        <taxon>Thermotogati</taxon>
        <taxon>Deinococcota</taxon>
        <taxon>Deinococci</taxon>
        <taxon>Deinococcales</taxon>
        <taxon>Deinococcaceae</taxon>
        <taxon>Deinococcus</taxon>
    </lineage>
</organism>
<gene>
    <name evidence="1" type="ordered locus">Deima_3156</name>
</gene>
<dbReference type="AlphaFoldDB" id="E8U3U1"/>
<sequence length="64" mass="7231">MDDLVRGADRQQQLRHIKAQLAASTLDLYEGRKTAAEHRAEVAHLLQQIRALKRTTEPERSAPA</sequence>
<dbReference type="KEGG" id="dmr:Deima_3156"/>
<dbReference type="HOGENOM" id="CLU_2860282_0_0_0"/>
<keyword evidence="2" id="KW-1185">Reference proteome</keyword>
<reference evidence="2" key="2">
    <citation type="submission" date="2011-01" db="EMBL/GenBank/DDBJ databases">
        <title>The complete genome of Deinococcus maricopensis DSM 21211.</title>
        <authorList>
            <consortium name="US DOE Joint Genome Institute (JGI-PGF)"/>
            <person name="Lucas S."/>
            <person name="Copeland A."/>
            <person name="Lapidus A."/>
            <person name="Goodwin L."/>
            <person name="Pitluck S."/>
            <person name="Kyrpides N."/>
            <person name="Mavromatis K."/>
            <person name="Pagani I."/>
            <person name="Ivanova N."/>
            <person name="Ovchinnikova G."/>
            <person name="Zeytun A."/>
            <person name="Detter J.C."/>
            <person name="Han C."/>
            <person name="Land M."/>
            <person name="Hauser L."/>
            <person name="Markowitz V."/>
            <person name="Cheng J.-F."/>
            <person name="Hugenholtz P."/>
            <person name="Woyke T."/>
            <person name="Wu D."/>
            <person name="Pukall R."/>
            <person name="Gehrich-Schroeter G."/>
            <person name="Brambilla E."/>
            <person name="Klenk H.-P."/>
            <person name="Eisen J.A."/>
        </authorList>
    </citation>
    <scope>NUCLEOTIDE SEQUENCE [LARGE SCALE GENOMIC DNA]</scope>
    <source>
        <strain evidence="2">DSM 21211 / LMG 22137 / NRRL B-23946 / LB-34</strain>
    </source>
</reference>
<proteinExistence type="predicted"/>
<dbReference type="Proteomes" id="UP000008635">
    <property type="component" value="Chromosome"/>
</dbReference>
<evidence type="ECO:0000313" key="1">
    <source>
        <dbReference type="EMBL" id="ADV68784.1"/>
    </source>
</evidence>
<dbReference type="EMBL" id="CP002454">
    <property type="protein sequence ID" value="ADV68784.1"/>
    <property type="molecule type" value="Genomic_DNA"/>
</dbReference>